<keyword evidence="13" id="KW-0175">Coiled coil</keyword>
<comment type="subcellular location">
    <subcellularLocation>
        <location evidence="2">Membrane</location>
        <topology evidence="2">Multi-pass membrane protein</topology>
    </subcellularLocation>
</comment>
<dbReference type="InterPro" id="IPR050351">
    <property type="entry name" value="BphY/WalK/GraS-like"/>
</dbReference>
<dbReference type="InterPro" id="IPR000700">
    <property type="entry name" value="PAS-assoc_C"/>
</dbReference>
<dbReference type="GO" id="GO:0030295">
    <property type="term" value="F:protein kinase activator activity"/>
    <property type="evidence" value="ECO:0007669"/>
    <property type="project" value="TreeGrafter"/>
</dbReference>
<dbReference type="GO" id="GO:0005524">
    <property type="term" value="F:ATP binding"/>
    <property type="evidence" value="ECO:0007669"/>
    <property type="project" value="UniProtKB-KW"/>
</dbReference>
<dbReference type="FunFam" id="1.10.287.130:FF:000001">
    <property type="entry name" value="Two-component sensor histidine kinase"/>
    <property type="match status" value="1"/>
</dbReference>
<dbReference type="AlphaFoldDB" id="A0A2A4TBN6"/>
<dbReference type="PANTHER" id="PTHR42878:SF7">
    <property type="entry name" value="SENSOR HISTIDINE KINASE GLRK"/>
    <property type="match status" value="1"/>
</dbReference>
<dbReference type="SUPFAM" id="SSF55874">
    <property type="entry name" value="ATPase domain of HSP90 chaperone/DNA topoisomerase II/histidine kinase"/>
    <property type="match status" value="1"/>
</dbReference>
<keyword evidence="9" id="KW-0067">ATP-binding</keyword>
<reference evidence="19" key="1">
    <citation type="submission" date="2017-08" db="EMBL/GenBank/DDBJ databases">
        <title>A dynamic microbial community with high functional redundancy inhabits the cold, oxic subseafloor aquifer.</title>
        <authorList>
            <person name="Tully B.J."/>
            <person name="Wheat C.G."/>
            <person name="Glazer B.T."/>
            <person name="Huber J.A."/>
        </authorList>
    </citation>
    <scope>NUCLEOTIDE SEQUENCE [LARGE SCALE GENOMIC DNA]</scope>
</reference>
<dbReference type="InterPro" id="IPR036097">
    <property type="entry name" value="HisK_dim/P_sf"/>
</dbReference>
<dbReference type="Pfam" id="PF00512">
    <property type="entry name" value="HisKA"/>
    <property type="match status" value="1"/>
</dbReference>
<dbReference type="InterPro" id="IPR003594">
    <property type="entry name" value="HATPase_dom"/>
</dbReference>
<dbReference type="SMART" id="SM00387">
    <property type="entry name" value="HATPase_c"/>
    <property type="match status" value="1"/>
</dbReference>
<evidence type="ECO:0000256" key="5">
    <source>
        <dbReference type="ARBA" id="ARBA00022679"/>
    </source>
</evidence>
<dbReference type="InterPro" id="IPR003661">
    <property type="entry name" value="HisK_dim/P_dom"/>
</dbReference>
<dbReference type="PROSITE" id="PS50113">
    <property type="entry name" value="PAC"/>
    <property type="match status" value="2"/>
</dbReference>
<organism evidence="18 19">
    <name type="scientific">SAR324 cluster bacterium</name>
    <dbReference type="NCBI Taxonomy" id="2024889"/>
    <lineage>
        <taxon>Bacteria</taxon>
        <taxon>Deltaproteobacteria</taxon>
        <taxon>SAR324 cluster</taxon>
    </lineage>
</organism>
<dbReference type="GO" id="GO:0000156">
    <property type="term" value="F:phosphorelay response regulator activity"/>
    <property type="evidence" value="ECO:0007669"/>
    <property type="project" value="TreeGrafter"/>
</dbReference>
<dbReference type="PANTHER" id="PTHR42878">
    <property type="entry name" value="TWO-COMPONENT HISTIDINE KINASE"/>
    <property type="match status" value="1"/>
</dbReference>
<keyword evidence="5" id="KW-0808">Transferase</keyword>
<dbReference type="PROSITE" id="PS50109">
    <property type="entry name" value="HIS_KIN"/>
    <property type="match status" value="1"/>
</dbReference>
<dbReference type="GO" id="GO:0007234">
    <property type="term" value="P:osmosensory signaling via phosphorelay pathway"/>
    <property type="evidence" value="ECO:0007669"/>
    <property type="project" value="TreeGrafter"/>
</dbReference>
<feature type="domain" description="PAC" evidence="17">
    <location>
        <begin position="332"/>
        <end position="384"/>
    </location>
</feature>
<dbReference type="GO" id="GO:0016020">
    <property type="term" value="C:membrane"/>
    <property type="evidence" value="ECO:0007669"/>
    <property type="project" value="UniProtKB-SubCell"/>
</dbReference>
<evidence type="ECO:0000256" key="1">
    <source>
        <dbReference type="ARBA" id="ARBA00000085"/>
    </source>
</evidence>
<evidence type="ECO:0000256" key="8">
    <source>
        <dbReference type="ARBA" id="ARBA00022777"/>
    </source>
</evidence>
<dbReference type="InterPro" id="IPR035965">
    <property type="entry name" value="PAS-like_dom_sf"/>
</dbReference>
<dbReference type="SMART" id="SM00086">
    <property type="entry name" value="PAC"/>
    <property type="match status" value="2"/>
</dbReference>
<dbReference type="CDD" id="cd00082">
    <property type="entry name" value="HisKA"/>
    <property type="match status" value="1"/>
</dbReference>
<accession>A0A2A4TBN6</accession>
<dbReference type="SUPFAM" id="SSF55785">
    <property type="entry name" value="PYP-like sensor domain (PAS domain)"/>
    <property type="match status" value="2"/>
</dbReference>
<dbReference type="InterPro" id="IPR004358">
    <property type="entry name" value="Sig_transdc_His_kin-like_C"/>
</dbReference>
<dbReference type="InterPro" id="IPR000014">
    <property type="entry name" value="PAS"/>
</dbReference>
<evidence type="ECO:0000313" key="18">
    <source>
        <dbReference type="EMBL" id="PCI30739.1"/>
    </source>
</evidence>
<dbReference type="PROSITE" id="PS50112">
    <property type="entry name" value="PAS"/>
    <property type="match status" value="2"/>
</dbReference>
<dbReference type="NCBIfam" id="TIGR00229">
    <property type="entry name" value="sensory_box"/>
    <property type="match status" value="2"/>
</dbReference>
<dbReference type="InterPro" id="IPR005467">
    <property type="entry name" value="His_kinase_dom"/>
</dbReference>
<evidence type="ECO:0000256" key="10">
    <source>
        <dbReference type="ARBA" id="ARBA00022989"/>
    </source>
</evidence>
<feature type="coiled-coil region" evidence="13">
    <location>
        <begin position="519"/>
        <end position="549"/>
    </location>
</feature>
<dbReference type="Gene3D" id="3.30.565.10">
    <property type="entry name" value="Histidine kinase-like ATPase, C-terminal domain"/>
    <property type="match status" value="1"/>
</dbReference>
<feature type="domain" description="Histidine kinase" evidence="15">
    <location>
        <begin position="549"/>
        <end position="763"/>
    </location>
</feature>
<dbReference type="InterPro" id="IPR036890">
    <property type="entry name" value="HATPase_C_sf"/>
</dbReference>
<dbReference type="Proteomes" id="UP000218113">
    <property type="component" value="Unassembled WGS sequence"/>
</dbReference>
<evidence type="ECO:0000259" key="17">
    <source>
        <dbReference type="PROSITE" id="PS50113"/>
    </source>
</evidence>
<keyword evidence="7" id="KW-0547">Nucleotide-binding</keyword>
<keyword evidence="12 14" id="KW-0472">Membrane</keyword>
<evidence type="ECO:0000256" key="11">
    <source>
        <dbReference type="ARBA" id="ARBA00023012"/>
    </source>
</evidence>
<dbReference type="PRINTS" id="PR00344">
    <property type="entry name" value="BCTRLSENSOR"/>
</dbReference>
<keyword evidence="10 14" id="KW-1133">Transmembrane helix</keyword>
<comment type="catalytic activity">
    <reaction evidence="1">
        <text>ATP + protein L-histidine = ADP + protein N-phospho-L-histidine.</text>
        <dbReference type="EC" id="2.7.13.3"/>
    </reaction>
</comment>
<dbReference type="Pfam" id="PF13426">
    <property type="entry name" value="PAS_9"/>
    <property type="match status" value="2"/>
</dbReference>
<proteinExistence type="predicted"/>
<dbReference type="EC" id="2.7.13.3" evidence="3"/>
<sequence>MLHKIVRFKALLLRNVFLILLVILSSPLLLLGWYGLTISHDVNDQYKALRLQSTVILLAAEIENLLKSEVGHEATFNLQQSQVKRVLSKIPAGATLHLLNREGALLISSDELSSRTVTRILNIRERLSFSQAKKVLSGTSGVLVNSEGSFASYHPVMINKEKKEYWIVFFRHNQDSYLSERLIAFKSIFISMVILGGFLSGLTWLYYLMRIYRPIRLIVAKNSEKDVKSALIESSLIRDDELGQIMTSRNKMLKNLAKSNNRIENVLNSLYDALFVFSADKQIEIANPAALRLLGLKEEDVLGQSFDFLFNREQEQWISEWKNEEKIPQSMESFETTLMTQDGKSVPVLCSLDILHDETDQFDGIVFVAQDISQLKKDEEQISMLSTVVEQSPISILITDSECKIEYVNPWFLQKTGYTAEEVSGKNPRFLQDDREDSRLNNEIWETVSSGGTWKGELRNKKRSGNFFWGSASVCSIKNKYGKITHYLEVIEDITDRKRMEAALIATNEELETRVLERVAELRAANQHLEEAYEKLKSLDKLKDEFLATVSHELRTPLASILGYADTLAECELPEKERQRFYQILIEESERLSQLIENILDMSTLAAGHVEFLLEDVYLNDQVKRAIESVEGLLFEKNNIKIKHQPTDIQFLGDGDRIIQVLINLLGNAIKFSPENGTISVGVEKRESYFIVSITDEGPGIPQESLQQIFGKFQKVKRDGVEVKGTGLGLTISQRIIDAHSGRIWAENSKEGAIFRFSLPYTLDEIKNYA</sequence>
<dbReference type="EMBL" id="NVSR01000002">
    <property type="protein sequence ID" value="PCI30739.1"/>
    <property type="molecule type" value="Genomic_DNA"/>
</dbReference>
<evidence type="ECO:0000259" key="16">
    <source>
        <dbReference type="PROSITE" id="PS50112"/>
    </source>
</evidence>
<evidence type="ECO:0000256" key="12">
    <source>
        <dbReference type="ARBA" id="ARBA00023136"/>
    </source>
</evidence>
<evidence type="ECO:0000256" key="6">
    <source>
        <dbReference type="ARBA" id="ARBA00022692"/>
    </source>
</evidence>
<dbReference type="SUPFAM" id="SSF47384">
    <property type="entry name" value="Homodimeric domain of signal transducing histidine kinase"/>
    <property type="match status" value="1"/>
</dbReference>
<dbReference type="Gene3D" id="1.10.287.130">
    <property type="match status" value="1"/>
</dbReference>
<protein>
    <recommendedName>
        <fullName evidence="3">histidine kinase</fullName>
        <ecNumber evidence="3">2.7.13.3</ecNumber>
    </recommendedName>
</protein>
<dbReference type="GO" id="GO:0000155">
    <property type="term" value="F:phosphorelay sensor kinase activity"/>
    <property type="evidence" value="ECO:0007669"/>
    <property type="project" value="InterPro"/>
</dbReference>
<evidence type="ECO:0000256" key="9">
    <source>
        <dbReference type="ARBA" id="ARBA00022840"/>
    </source>
</evidence>
<keyword evidence="8" id="KW-0418">Kinase</keyword>
<comment type="caution">
    <text evidence="18">The sequence shown here is derived from an EMBL/GenBank/DDBJ whole genome shotgun (WGS) entry which is preliminary data.</text>
</comment>
<name>A0A2A4TBN6_9DELT</name>
<feature type="transmembrane region" description="Helical" evidence="14">
    <location>
        <begin position="188"/>
        <end position="208"/>
    </location>
</feature>
<dbReference type="SMART" id="SM00388">
    <property type="entry name" value="HisKA"/>
    <property type="match status" value="1"/>
</dbReference>
<evidence type="ECO:0000256" key="2">
    <source>
        <dbReference type="ARBA" id="ARBA00004141"/>
    </source>
</evidence>
<feature type="domain" description="PAS" evidence="16">
    <location>
        <begin position="259"/>
        <end position="309"/>
    </location>
</feature>
<dbReference type="CDD" id="cd00075">
    <property type="entry name" value="HATPase"/>
    <property type="match status" value="1"/>
</dbReference>
<evidence type="ECO:0000313" key="19">
    <source>
        <dbReference type="Proteomes" id="UP000218113"/>
    </source>
</evidence>
<feature type="transmembrane region" description="Helical" evidence="14">
    <location>
        <begin position="12"/>
        <end position="36"/>
    </location>
</feature>
<keyword evidence="6 14" id="KW-0812">Transmembrane</keyword>
<feature type="domain" description="PAS" evidence="16">
    <location>
        <begin position="381"/>
        <end position="427"/>
    </location>
</feature>
<evidence type="ECO:0000256" key="7">
    <source>
        <dbReference type="ARBA" id="ARBA00022741"/>
    </source>
</evidence>
<keyword evidence="11" id="KW-0902">Two-component regulatory system</keyword>
<dbReference type="Gene3D" id="3.30.450.20">
    <property type="entry name" value="PAS domain"/>
    <property type="match status" value="2"/>
</dbReference>
<keyword evidence="4" id="KW-0597">Phosphoprotein</keyword>
<feature type="domain" description="PAC" evidence="17">
    <location>
        <begin position="454"/>
        <end position="506"/>
    </location>
</feature>
<dbReference type="SMART" id="SM00091">
    <property type="entry name" value="PAS"/>
    <property type="match status" value="2"/>
</dbReference>
<evidence type="ECO:0000256" key="14">
    <source>
        <dbReference type="SAM" id="Phobius"/>
    </source>
</evidence>
<evidence type="ECO:0000259" key="15">
    <source>
        <dbReference type="PROSITE" id="PS50109"/>
    </source>
</evidence>
<evidence type="ECO:0000256" key="3">
    <source>
        <dbReference type="ARBA" id="ARBA00012438"/>
    </source>
</evidence>
<dbReference type="CDD" id="cd00130">
    <property type="entry name" value="PAS"/>
    <property type="match status" value="2"/>
</dbReference>
<evidence type="ECO:0000256" key="4">
    <source>
        <dbReference type="ARBA" id="ARBA00022553"/>
    </source>
</evidence>
<dbReference type="InterPro" id="IPR001610">
    <property type="entry name" value="PAC"/>
</dbReference>
<dbReference type="FunFam" id="3.30.565.10:FF:000006">
    <property type="entry name" value="Sensor histidine kinase WalK"/>
    <property type="match status" value="1"/>
</dbReference>
<evidence type="ECO:0000256" key="13">
    <source>
        <dbReference type="SAM" id="Coils"/>
    </source>
</evidence>
<gene>
    <name evidence="18" type="ORF">COB67_00895</name>
</gene>
<dbReference type="Pfam" id="PF02518">
    <property type="entry name" value="HATPase_c"/>
    <property type="match status" value="1"/>
</dbReference>